<keyword evidence="4" id="KW-1185">Reference proteome</keyword>
<keyword evidence="2 3" id="KW-0378">Hydrolase</keyword>
<dbReference type="InterPro" id="IPR000801">
    <property type="entry name" value="Esterase-like"/>
</dbReference>
<reference evidence="4" key="1">
    <citation type="journal article" date="2019" name="Int. J. Syst. Evol. Microbiol.">
        <title>The Global Catalogue of Microorganisms (GCM) 10K type strain sequencing project: providing services to taxonomists for standard genome sequencing and annotation.</title>
        <authorList>
            <consortium name="The Broad Institute Genomics Platform"/>
            <consortium name="The Broad Institute Genome Sequencing Center for Infectious Disease"/>
            <person name="Wu L."/>
            <person name="Ma J."/>
        </authorList>
    </citation>
    <scope>NUCLEOTIDE SEQUENCE [LARGE SCALE GENOMIC DNA]</scope>
    <source>
        <strain evidence="4">CGMCC 1.16306</strain>
    </source>
</reference>
<evidence type="ECO:0000313" key="4">
    <source>
        <dbReference type="Proteomes" id="UP001596415"/>
    </source>
</evidence>
<dbReference type="InterPro" id="IPR052558">
    <property type="entry name" value="Siderophore_Hydrolase_D"/>
</dbReference>
<dbReference type="PANTHER" id="PTHR40841">
    <property type="entry name" value="SIDEROPHORE TRIACETYLFUSARININE C ESTERASE"/>
    <property type="match status" value="1"/>
</dbReference>
<dbReference type="RefSeq" id="WP_380217509.1">
    <property type="nucleotide sequence ID" value="NZ_JBHTBN010000003.1"/>
</dbReference>
<dbReference type="Pfam" id="PF00756">
    <property type="entry name" value="Esterase"/>
    <property type="match status" value="1"/>
</dbReference>
<accession>A0ABW2MUW3</accession>
<proteinExistence type="inferred from homology"/>
<dbReference type="Gene3D" id="3.40.50.1820">
    <property type="entry name" value="alpha/beta hydrolase"/>
    <property type="match status" value="1"/>
</dbReference>
<comment type="similarity">
    <text evidence="1">Belongs to the esterase D family.</text>
</comment>
<evidence type="ECO:0000256" key="2">
    <source>
        <dbReference type="ARBA" id="ARBA00022801"/>
    </source>
</evidence>
<dbReference type="EMBL" id="JBHTBN010000003">
    <property type="protein sequence ID" value="MFC7357665.1"/>
    <property type="molecule type" value="Genomic_DNA"/>
</dbReference>
<gene>
    <name evidence="3" type="ORF">ACFQO1_08200</name>
</gene>
<comment type="caution">
    <text evidence="3">The sequence shown here is derived from an EMBL/GenBank/DDBJ whole genome shotgun (WGS) entry which is preliminary data.</text>
</comment>
<dbReference type="PANTHER" id="PTHR40841:SF2">
    <property type="entry name" value="SIDEROPHORE-DEGRADING ESTERASE (EUROFUNG)"/>
    <property type="match status" value="1"/>
</dbReference>
<evidence type="ECO:0000313" key="3">
    <source>
        <dbReference type="EMBL" id="MFC7357665.1"/>
    </source>
</evidence>
<dbReference type="GO" id="GO:0016787">
    <property type="term" value="F:hydrolase activity"/>
    <property type="evidence" value="ECO:0007669"/>
    <property type="project" value="UniProtKB-KW"/>
</dbReference>
<dbReference type="Proteomes" id="UP001596415">
    <property type="component" value="Unassembled WGS sequence"/>
</dbReference>
<protein>
    <submittedName>
        <fullName evidence="3">Alpha/beta hydrolase</fullName>
    </submittedName>
</protein>
<sequence>MKVRIRTIQLLSFLWVAFFCLPSKAQPTIKKRAPFNIGERLTFDSKVLNEERALNIYLPNGYDKASEKKYPVIYLLDGSKDEDFIHIAGLVQFGSFSWINMIPETIVVGIENVDRKRDFTFPSENTLDREEFPTSGGSAKFIAFISEELQPLIQKTYNVSEEKTIISQSLGGLLASEILHKKPALFNNYIIVSPSVWWDDNSILKMEPTMDSSKKIYVAGGTEGPAMQTGAVNLYYKLREVYKDNGEVYYDFLKERDHGDALHLAVYNAFEKLFVATKE</sequence>
<dbReference type="SUPFAM" id="SSF53474">
    <property type="entry name" value="alpha/beta-Hydrolases"/>
    <property type="match status" value="1"/>
</dbReference>
<dbReference type="InterPro" id="IPR029058">
    <property type="entry name" value="AB_hydrolase_fold"/>
</dbReference>
<organism evidence="3 4">
    <name type="scientific">Jejudonia soesokkakensis</name>
    <dbReference type="NCBI Taxonomy" id="1323432"/>
    <lineage>
        <taxon>Bacteria</taxon>
        <taxon>Pseudomonadati</taxon>
        <taxon>Bacteroidota</taxon>
        <taxon>Flavobacteriia</taxon>
        <taxon>Flavobacteriales</taxon>
        <taxon>Flavobacteriaceae</taxon>
        <taxon>Jejudonia</taxon>
    </lineage>
</organism>
<evidence type="ECO:0000256" key="1">
    <source>
        <dbReference type="ARBA" id="ARBA00005622"/>
    </source>
</evidence>
<name>A0ABW2MUW3_9FLAO</name>